<accession>A0A843W6W8</accession>
<dbReference type="AlphaFoldDB" id="A0A843W6W8"/>
<sequence length="540" mass="57524">MEVSQEVVVSEDVAPSHTEESPMKEASVAVASSEDVAPVHIEDVQMEDAPFQGEPVIQKEAEIQGEPTASAPADPFQEGVVESTSDGIDDVDMEPIVGTGDKANGVATKIPLLTRKAHHRSHKKKKLKVNMKPVIERLNAQEEILCSVQSDISSIFVSQSTGAKEIAMVNAMLQGMRSELGSQKQSVTELSDLEEPVGGPSGLIDEEVIRPPGPTVEESGPPGSSVEDSGPSGPVIADVGSGPSGPVQAEQVRIEDPVEVVVVPPEPPISSPLKTPAPPSPPSSSTAPPAPETFKQPIPKHISSPIPFSATSSSSPISSTSIPPPPIFEEPPASSSSAGPSSVGPSSSGPSTLPPPTTFSTLHPPTPPSFITLIPESAHVPGVVIEDIKDEFEEAILRSVLSVSSHVHRTDSSSPAPKKRKVSKDLALSSEPKFPPFWFSLSVEHKRRSYYCEFLQKCTFATIFGLPHLNLTDHLKIVLPLSPIAKADQSKIVSLAESTTEDQWARGHQSLYRKFVLSKSERFPPKDHPITLSECSKHSF</sequence>
<feature type="region of interest" description="Disordered" evidence="1">
    <location>
        <begin position="65"/>
        <end position="90"/>
    </location>
</feature>
<evidence type="ECO:0000256" key="1">
    <source>
        <dbReference type="SAM" id="MobiDB-lite"/>
    </source>
</evidence>
<feature type="compositionally biased region" description="Pro residues" evidence="1">
    <location>
        <begin position="264"/>
        <end position="282"/>
    </location>
</feature>
<keyword evidence="3" id="KW-1185">Reference proteome</keyword>
<feature type="region of interest" description="Disordered" evidence="1">
    <location>
        <begin position="407"/>
        <end position="427"/>
    </location>
</feature>
<feature type="region of interest" description="Disordered" evidence="1">
    <location>
        <begin position="1"/>
        <end position="31"/>
    </location>
</feature>
<feature type="compositionally biased region" description="Low complexity" evidence="1">
    <location>
        <begin position="1"/>
        <end position="13"/>
    </location>
</feature>
<name>A0A843W6W8_COLES</name>
<organism evidence="2 3">
    <name type="scientific">Colocasia esculenta</name>
    <name type="common">Wild taro</name>
    <name type="synonym">Arum esculentum</name>
    <dbReference type="NCBI Taxonomy" id="4460"/>
    <lineage>
        <taxon>Eukaryota</taxon>
        <taxon>Viridiplantae</taxon>
        <taxon>Streptophyta</taxon>
        <taxon>Embryophyta</taxon>
        <taxon>Tracheophyta</taxon>
        <taxon>Spermatophyta</taxon>
        <taxon>Magnoliopsida</taxon>
        <taxon>Liliopsida</taxon>
        <taxon>Araceae</taxon>
        <taxon>Aroideae</taxon>
        <taxon>Colocasieae</taxon>
        <taxon>Colocasia</taxon>
    </lineage>
</organism>
<feature type="region of interest" description="Disordered" evidence="1">
    <location>
        <begin position="183"/>
        <end position="366"/>
    </location>
</feature>
<gene>
    <name evidence="2" type="ORF">Taro_035519</name>
</gene>
<protein>
    <submittedName>
        <fullName evidence="2">Uncharacterized protein</fullName>
    </submittedName>
</protein>
<comment type="caution">
    <text evidence="2">The sequence shown here is derived from an EMBL/GenBank/DDBJ whole genome shotgun (WGS) entry which is preliminary data.</text>
</comment>
<dbReference type="Proteomes" id="UP000652761">
    <property type="component" value="Unassembled WGS sequence"/>
</dbReference>
<evidence type="ECO:0000313" key="2">
    <source>
        <dbReference type="EMBL" id="MQM02748.1"/>
    </source>
</evidence>
<reference evidence="2" key="1">
    <citation type="submission" date="2017-07" db="EMBL/GenBank/DDBJ databases">
        <title>Taro Niue Genome Assembly and Annotation.</title>
        <authorList>
            <person name="Atibalentja N."/>
            <person name="Keating K."/>
            <person name="Fields C.J."/>
        </authorList>
    </citation>
    <scope>NUCLEOTIDE SEQUENCE</scope>
    <source>
        <strain evidence="2">Niue_2</strain>
        <tissue evidence="2">Leaf</tissue>
    </source>
</reference>
<feature type="compositionally biased region" description="Low complexity" evidence="1">
    <location>
        <begin position="330"/>
        <end position="351"/>
    </location>
</feature>
<feature type="compositionally biased region" description="Low complexity" evidence="1">
    <location>
        <begin position="302"/>
        <end position="321"/>
    </location>
</feature>
<evidence type="ECO:0000313" key="3">
    <source>
        <dbReference type="Proteomes" id="UP000652761"/>
    </source>
</evidence>
<proteinExistence type="predicted"/>
<dbReference type="EMBL" id="NMUH01002910">
    <property type="protein sequence ID" value="MQM02748.1"/>
    <property type="molecule type" value="Genomic_DNA"/>
</dbReference>